<keyword evidence="2" id="KW-1185">Reference proteome</keyword>
<name>A0ABZ0Z530_9CAUD</name>
<reference evidence="1 2" key="1">
    <citation type="submission" date="2023-11" db="EMBL/GenBank/DDBJ databases">
        <authorList>
            <person name="Cook R."/>
            <person name="Crisci M."/>
            <person name="Pye H."/>
            <person name="Adriaenssens E."/>
            <person name="Santini J."/>
        </authorList>
    </citation>
    <scope>NUCLEOTIDE SEQUENCE [LARGE SCALE GENOMIC DNA]</scope>
    <source>
        <strain evidence="1">Lak_Megaphage_RVC_JS4_GC31</strain>
    </source>
</reference>
<organism evidence="1 2">
    <name type="scientific">phage Lak_Megaphage_RVC_JS4_GC31</name>
    <dbReference type="NCBI Taxonomy" id="3109228"/>
    <lineage>
        <taxon>Viruses</taxon>
        <taxon>Duplodnaviria</taxon>
        <taxon>Heunggongvirae</taxon>
        <taxon>Uroviricota</taxon>
        <taxon>Caudoviricetes</taxon>
        <taxon>Caudoviricetes code 15 clade</taxon>
    </lineage>
</organism>
<dbReference type="EMBL" id="OR769222">
    <property type="protein sequence ID" value="WQJ53179.1"/>
    <property type="molecule type" value="Genomic_DNA"/>
</dbReference>
<sequence length="315" mass="37055">MGCFNSIGFYSKMPIHYNDNVVLFICAGYNYNSATYMPIYTVDRFFPITFQINGKYNDCGGIKNVEKDVNVEYLEKLFGYSIEDVVTALGDASFITYSDLISRKIEDSFRDSSYKMIAEIIEKLHNGHNKKDKIDLCDPFVRDNMFLTCCMERKEVFDVMVKCNKYTEYKQSYNAAVKLISEFNLKINIIKDAHEIMFCDEVLDIYRKVSNKEELTQSEHDMYKTLQTINYADYEMSLTRRFVYNLLPYKQTDFIDPETWRDIIFNFIDFTRVLDFVGGYFCSNAYGSQSIDDAYDIFKELNNTYVTIINNMKRN</sequence>
<protein>
    <submittedName>
        <fullName evidence="1">Uncharacterized protein</fullName>
    </submittedName>
</protein>
<proteinExistence type="predicted"/>
<dbReference type="Proteomes" id="UP001349343">
    <property type="component" value="Segment"/>
</dbReference>
<accession>A0ABZ0Z530</accession>
<evidence type="ECO:0000313" key="1">
    <source>
        <dbReference type="EMBL" id="WQJ53179.1"/>
    </source>
</evidence>
<evidence type="ECO:0000313" key="2">
    <source>
        <dbReference type="Proteomes" id="UP001349343"/>
    </source>
</evidence>